<dbReference type="RefSeq" id="WP_163942991.1">
    <property type="nucleotide sequence ID" value="NZ_JAAIKC010000001.1"/>
</dbReference>
<evidence type="ECO:0000313" key="2">
    <source>
        <dbReference type="EMBL" id="NEW05742.1"/>
    </source>
</evidence>
<dbReference type="AlphaFoldDB" id="A0A6G3ZUC6"/>
<proteinExistence type="predicted"/>
<evidence type="ECO:0000256" key="1">
    <source>
        <dbReference type="SAM" id="Phobius"/>
    </source>
</evidence>
<accession>A0A6G3ZUC6</accession>
<gene>
    <name evidence="2" type="ORF">GK047_06880</name>
</gene>
<sequence length="297" mass="32434">MKETNFNEVEVPVIKLFAGEKWLVVLSLIGFALALGIGIYIGIYDSIVLPEGDLERAFSFDAAFAIFILSIAAILPLAGLNSRKRTVIRWSFIVTSLFAYGAETVQQFRGVNPRFSQVGSVGDLVVGMLFGLDSLLIIIVTVLFAIPFFRQKQANSRPLLVLGIRYAFLSIMIAFIAGLWMIALSGRFTGAAGNLIVLHGVGFHSLQTLPILGWLLERALVDKNKSRRLIHVGSIAWMVVILLIGVQTALGCTVFEWTALPLLTALALVGWLATVGIAAFPLLRKKALSDHQAMHRS</sequence>
<feature type="transmembrane region" description="Helical" evidence="1">
    <location>
        <begin position="125"/>
        <end position="147"/>
    </location>
</feature>
<protein>
    <submittedName>
        <fullName evidence="2">Uncharacterized protein</fullName>
    </submittedName>
</protein>
<reference evidence="2" key="1">
    <citation type="submission" date="2020-02" db="EMBL/GenBank/DDBJ databases">
        <authorList>
            <person name="Shen X.-R."/>
            <person name="Zhang Y.-X."/>
        </authorList>
    </citation>
    <scope>NUCLEOTIDE SEQUENCE</scope>
    <source>
        <strain evidence="2">SYP-B3998</strain>
    </source>
</reference>
<feature type="transmembrane region" description="Helical" evidence="1">
    <location>
        <begin position="195"/>
        <end position="216"/>
    </location>
</feature>
<feature type="transmembrane region" description="Helical" evidence="1">
    <location>
        <begin position="22"/>
        <end position="43"/>
    </location>
</feature>
<keyword evidence="1" id="KW-0472">Membrane</keyword>
<dbReference type="EMBL" id="JAAIKC010000001">
    <property type="protein sequence ID" value="NEW05742.1"/>
    <property type="molecule type" value="Genomic_DNA"/>
</dbReference>
<keyword evidence="1" id="KW-1133">Transmembrane helix</keyword>
<keyword evidence="1" id="KW-0812">Transmembrane</keyword>
<feature type="transmembrane region" description="Helical" evidence="1">
    <location>
        <begin position="63"/>
        <end position="80"/>
    </location>
</feature>
<organism evidence="2">
    <name type="scientific">Paenibacillus sp. SYP-B3998</name>
    <dbReference type="NCBI Taxonomy" id="2678564"/>
    <lineage>
        <taxon>Bacteria</taxon>
        <taxon>Bacillati</taxon>
        <taxon>Bacillota</taxon>
        <taxon>Bacilli</taxon>
        <taxon>Bacillales</taxon>
        <taxon>Paenibacillaceae</taxon>
        <taxon>Paenibacillus</taxon>
    </lineage>
</organism>
<feature type="transmembrane region" description="Helical" evidence="1">
    <location>
        <begin position="228"/>
        <end position="250"/>
    </location>
</feature>
<name>A0A6G3ZUC6_9BACL</name>
<feature type="transmembrane region" description="Helical" evidence="1">
    <location>
        <begin position="87"/>
        <end position="105"/>
    </location>
</feature>
<feature type="transmembrane region" description="Helical" evidence="1">
    <location>
        <begin position="262"/>
        <end position="283"/>
    </location>
</feature>
<feature type="transmembrane region" description="Helical" evidence="1">
    <location>
        <begin position="159"/>
        <end position="183"/>
    </location>
</feature>
<comment type="caution">
    <text evidence="2">The sequence shown here is derived from an EMBL/GenBank/DDBJ whole genome shotgun (WGS) entry which is preliminary data.</text>
</comment>